<feature type="signal peptide" evidence="1">
    <location>
        <begin position="1"/>
        <end position="28"/>
    </location>
</feature>
<keyword evidence="3" id="KW-1185">Reference proteome</keyword>
<dbReference type="AlphaFoldDB" id="A0A250IHB8"/>
<evidence type="ECO:0000313" key="3">
    <source>
        <dbReference type="Proteomes" id="UP000217289"/>
    </source>
</evidence>
<dbReference type="Proteomes" id="UP000217289">
    <property type="component" value="Chromosome"/>
</dbReference>
<organism evidence="2 3">
    <name type="scientific">Melittangium boletus DSM 14713</name>
    <dbReference type="NCBI Taxonomy" id="1294270"/>
    <lineage>
        <taxon>Bacteria</taxon>
        <taxon>Pseudomonadati</taxon>
        <taxon>Myxococcota</taxon>
        <taxon>Myxococcia</taxon>
        <taxon>Myxococcales</taxon>
        <taxon>Cystobacterineae</taxon>
        <taxon>Archangiaceae</taxon>
        <taxon>Melittangium</taxon>
    </lineage>
</organism>
<dbReference type="OrthoDB" id="5512240at2"/>
<protein>
    <submittedName>
        <fullName evidence="2">Uncharacterized protein</fullName>
    </submittedName>
</protein>
<dbReference type="Gene3D" id="2.60.40.10">
    <property type="entry name" value="Immunoglobulins"/>
    <property type="match status" value="2"/>
</dbReference>
<dbReference type="SUPFAM" id="SSF49299">
    <property type="entry name" value="PKD domain"/>
    <property type="match status" value="1"/>
</dbReference>
<sequence length="802" mass="83900">MCPFNGSRPAIAMALLLAVGLLAGCSGAEDTRSASAELRVLLSQELSGAGVARVRVEVSGPGISPNIATELAQSGNAWQGSLSSIPAGQGRLFRASAYDAASTLLYTGEAGPLTIEQGQTVNVAILLQQASPETPFENEAPQIGSVVLSSNPVAPGGSVTVTAYATDANAGDTLSYAWTASAGAFSAPTSPVSTWTAPSTEGTQQLKLVVTDSKGASAALSLDVSVVRPGAGGGATVSTGFNSWPSIRAMNGTPSLLTPGSLTRLSATVTDADGDAPSYQWSSNCEGSFDDATAASPTFFLGTAPVGGRCALHLSVQDGRGGRHAGTLLLHVSALVTGKRDRLHVHENGSATPVPEDLSTQTLGAWLPTSDGTGYTWSTGRGLSNGTFSIPDVTGTSYLLRLGNEYLWTSQRGLDLSRNILGRPDVELEPEPIPLELQLSGLSPWSMLDDLQWHSPTAGLGFVALQGCSFDGFGFPADGATTFSGIADYGSFLGACGNPTARFDPARDSLYVTQLAGRTDPVTDIYYQEARRVLTTSGPERTPSGSLRVQGSLTTLPLTSRQMTVQASAFESLARAAHPNAVLSGNFASLGTQVGYSQFGTVNNGWPDLATASIESEVGDFTASFQYGNPYPGEWNSFSYVLVGARVPYTLARPDGGTSTHWISASLIAREPLSGTEPVTVVPRIGPPQGLSLNGLSATENRTNVGLLPLVSWTPHTLGTPSHYNLRLYRLYLSGNTVLRQYVASLYTPLTQLRLPPGLLIPGERYFLQVAAYYEPNGNPNNPFRDSSISHMASTFTGTFTP</sequence>
<dbReference type="InterPro" id="IPR035986">
    <property type="entry name" value="PKD_dom_sf"/>
</dbReference>
<evidence type="ECO:0000313" key="2">
    <source>
        <dbReference type="EMBL" id="ATB31214.1"/>
    </source>
</evidence>
<gene>
    <name evidence="2" type="ORF">MEBOL_004676</name>
</gene>
<dbReference type="RefSeq" id="WP_157775401.1">
    <property type="nucleotide sequence ID" value="NZ_CP022163.1"/>
</dbReference>
<accession>A0A250IHB8</accession>
<dbReference type="InterPro" id="IPR013783">
    <property type="entry name" value="Ig-like_fold"/>
</dbReference>
<reference evidence="2 3" key="1">
    <citation type="submission" date="2017-06" db="EMBL/GenBank/DDBJ databases">
        <authorList>
            <person name="Kim H.J."/>
            <person name="Triplett B.A."/>
        </authorList>
    </citation>
    <scope>NUCLEOTIDE SEQUENCE [LARGE SCALE GENOMIC DNA]</scope>
    <source>
        <strain evidence="2 3">DSM 14713</strain>
    </source>
</reference>
<feature type="chain" id="PRO_5013190973" evidence="1">
    <location>
        <begin position="29"/>
        <end position="802"/>
    </location>
</feature>
<proteinExistence type="predicted"/>
<keyword evidence="1" id="KW-0732">Signal</keyword>
<dbReference type="CDD" id="cd00146">
    <property type="entry name" value="PKD"/>
    <property type="match status" value="1"/>
</dbReference>
<dbReference type="KEGG" id="mbd:MEBOL_004676"/>
<name>A0A250IHB8_9BACT</name>
<dbReference type="EMBL" id="CP022163">
    <property type="protein sequence ID" value="ATB31214.1"/>
    <property type="molecule type" value="Genomic_DNA"/>
</dbReference>
<evidence type="ECO:0000256" key="1">
    <source>
        <dbReference type="SAM" id="SignalP"/>
    </source>
</evidence>